<dbReference type="AlphaFoldDB" id="A0A6P8AME6"/>
<accession>A0A6P8AME6</accession>
<dbReference type="KEGG" id="pgri:PgNI_12443"/>
<evidence type="ECO:0000313" key="1">
    <source>
        <dbReference type="Proteomes" id="UP000515153"/>
    </source>
</evidence>
<evidence type="ECO:0000313" key="2">
    <source>
        <dbReference type="RefSeq" id="XP_030976073.1"/>
    </source>
</evidence>
<dbReference type="GeneID" id="41967295"/>
<proteinExistence type="predicted"/>
<protein>
    <submittedName>
        <fullName evidence="2">Uncharacterized protein</fullName>
    </submittedName>
</protein>
<reference evidence="2" key="3">
    <citation type="submission" date="2025-08" db="UniProtKB">
        <authorList>
            <consortium name="RefSeq"/>
        </authorList>
    </citation>
    <scope>IDENTIFICATION</scope>
    <source>
        <strain evidence="2">NI907</strain>
    </source>
</reference>
<name>A0A6P8AME6_PYRGI</name>
<gene>
    <name evidence="2" type="ORF">PgNI_12443</name>
</gene>
<keyword evidence="1" id="KW-1185">Reference proteome</keyword>
<reference evidence="2" key="2">
    <citation type="submission" date="2019-10" db="EMBL/GenBank/DDBJ databases">
        <authorList>
            <consortium name="NCBI Genome Project"/>
        </authorList>
    </citation>
    <scope>NUCLEOTIDE SEQUENCE</scope>
    <source>
        <strain evidence="2">NI907</strain>
    </source>
</reference>
<dbReference type="RefSeq" id="XP_030976073.1">
    <property type="nucleotide sequence ID" value="XM_031132392.1"/>
</dbReference>
<reference evidence="2" key="1">
    <citation type="journal article" date="2019" name="Mol. Biol. Evol.">
        <title>Blast fungal genomes show frequent chromosomal changes, gene gains and losses, and effector gene turnover.</title>
        <authorList>
            <person name="Gomez Luciano L.B."/>
            <person name="Jason Tsai I."/>
            <person name="Chuma I."/>
            <person name="Tosa Y."/>
            <person name="Chen Y.H."/>
            <person name="Li J.Y."/>
            <person name="Li M.Y."/>
            <person name="Jade Lu M.Y."/>
            <person name="Nakayashiki H."/>
            <person name="Li W.H."/>
        </authorList>
    </citation>
    <scope>NUCLEOTIDE SEQUENCE</scope>
    <source>
        <strain evidence="2">NI907</strain>
    </source>
</reference>
<dbReference type="Proteomes" id="UP000515153">
    <property type="component" value="Unplaced"/>
</dbReference>
<sequence length="446" mass="49839">MADYFERLQDERCPIYQRAFPNTDWGAAAQELTGLTTLADKVNYLANNFPGIVRIACMGGGNDIQAQLERTRKAFAQILNHPHYSDKTGADLGLTMLSPTMLDGLQSRYAVTSSSVKLGEVAAVANTTPQVYGGAKVHFLIMMMPSRQGGDVSAMHADTILVPNDPRDEQYVTCTSISYPEPFFTKERQVLMDRLKLQNLDIAKNEGTFHNLLVHDNIGVWGPDCITIFVGTEHFYLTSVELLAQCRTPGLEKPYNNAPSISLFQLRMSCSVSLTREEHSALKRLKHLNDLSVSRGHVMMNGRGTSENSCFSHCFYDIACVKDGFYPAGEVWAKTPDVLLNELVQRADTVYVAKEFGGHLRLGTYLDPQHREQHYEVASEEAGAKAIRDVFESKALYNIYKGGSTTSWANKYMTHGDALPEDVERFFTHVMDVFASHIEEWSNSLP</sequence>
<organism evidence="1 2">
    <name type="scientific">Pyricularia grisea</name>
    <name type="common">Crabgrass-specific blast fungus</name>
    <name type="synonym">Magnaporthe grisea</name>
    <dbReference type="NCBI Taxonomy" id="148305"/>
    <lineage>
        <taxon>Eukaryota</taxon>
        <taxon>Fungi</taxon>
        <taxon>Dikarya</taxon>
        <taxon>Ascomycota</taxon>
        <taxon>Pezizomycotina</taxon>
        <taxon>Sordariomycetes</taxon>
        <taxon>Sordariomycetidae</taxon>
        <taxon>Magnaporthales</taxon>
        <taxon>Pyriculariaceae</taxon>
        <taxon>Pyricularia</taxon>
    </lineage>
</organism>